<gene>
    <name evidence="7" type="ORF">RVY80_05160</name>
</gene>
<feature type="transmembrane region" description="Helical" evidence="6">
    <location>
        <begin position="6"/>
        <end position="33"/>
    </location>
</feature>
<keyword evidence="8" id="KW-1185">Reference proteome</keyword>
<keyword evidence="4 6" id="KW-1133">Transmembrane helix</keyword>
<dbReference type="PANTHER" id="PTHR30238">
    <property type="entry name" value="MEMBRANE BOUND PREDICTED REDOX MODULATOR"/>
    <property type="match status" value="1"/>
</dbReference>
<feature type="transmembrane region" description="Helical" evidence="6">
    <location>
        <begin position="45"/>
        <end position="64"/>
    </location>
</feature>
<feature type="transmembrane region" description="Helical" evidence="6">
    <location>
        <begin position="108"/>
        <end position="128"/>
    </location>
</feature>
<comment type="subcellular location">
    <subcellularLocation>
        <location evidence="1">Membrane</location>
        <topology evidence="1">Multi-pass membrane protein</topology>
    </subcellularLocation>
</comment>
<dbReference type="EMBL" id="JAWJZB010000005">
    <property type="protein sequence ID" value="MDV5088237.1"/>
    <property type="molecule type" value="Genomic_DNA"/>
</dbReference>
<protein>
    <submittedName>
        <fullName evidence="7">YjbE family putative metal transport protein</fullName>
    </submittedName>
</protein>
<keyword evidence="3 6" id="KW-0812">Transmembrane</keyword>
<sequence>MEFLELSTWIIIGKIIMIDILLAGDNAVVIGMAAGKLSPDLQKKAILWGTFGAIALRLLFATVLVEALHLIPAIHLGGGLVLLWIAIQLLKGDDEEHNIEAKDSLRGAVFTIIMADAMMSIDNVLGVVGASNGHLEFVSVGMLITVPLIIYGSSIFAKLIGKYPIILLFGGGLLGWVAGEMMVEDPILMPYVQGEELFFKIGTVFFVLIVTAMIKAYRKLKARK</sequence>
<evidence type="ECO:0000256" key="4">
    <source>
        <dbReference type="ARBA" id="ARBA00022989"/>
    </source>
</evidence>
<dbReference type="NCBIfam" id="TIGR03717">
    <property type="entry name" value="R_switched_YjbE"/>
    <property type="match status" value="1"/>
</dbReference>
<feature type="transmembrane region" description="Helical" evidence="6">
    <location>
        <begin position="134"/>
        <end position="152"/>
    </location>
</feature>
<organism evidence="7 8">
    <name type="scientific">Veillonella absiana</name>
    <dbReference type="NCBI Taxonomy" id="3079305"/>
    <lineage>
        <taxon>Bacteria</taxon>
        <taxon>Bacillati</taxon>
        <taxon>Bacillota</taxon>
        <taxon>Negativicutes</taxon>
        <taxon>Veillonellales</taxon>
        <taxon>Veillonellaceae</taxon>
        <taxon>Veillonella</taxon>
    </lineage>
</organism>
<feature type="transmembrane region" description="Helical" evidence="6">
    <location>
        <begin position="159"/>
        <end position="177"/>
    </location>
</feature>
<reference evidence="7 8" key="1">
    <citation type="submission" date="2023-10" db="EMBL/GenBank/DDBJ databases">
        <title>Veillonella sp. nov., isolated from a pig farm feces dump.</title>
        <authorList>
            <person name="Chang Y.-H."/>
        </authorList>
    </citation>
    <scope>NUCLEOTIDE SEQUENCE [LARGE SCALE GENOMIC DNA]</scope>
    <source>
        <strain evidence="7 8">YH-vei2233</strain>
    </source>
</reference>
<comment type="caution">
    <text evidence="7">The sequence shown here is derived from an EMBL/GenBank/DDBJ whole genome shotgun (WGS) entry which is preliminary data.</text>
</comment>
<dbReference type="InterPro" id="IPR005496">
    <property type="entry name" value="Integral_membrane_TerC"/>
</dbReference>
<evidence type="ECO:0000313" key="8">
    <source>
        <dbReference type="Proteomes" id="UP001272515"/>
    </source>
</evidence>
<evidence type="ECO:0000256" key="5">
    <source>
        <dbReference type="ARBA" id="ARBA00023136"/>
    </source>
</evidence>
<name>A0ABU3Z8J3_9FIRM</name>
<dbReference type="Pfam" id="PF03741">
    <property type="entry name" value="TerC"/>
    <property type="match status" value="1"/>
</dbReference>
<accession>A0ABU3Z8J3</accession>
<dbReference type="PANTHER" id="PTHR30238:SF4">
    <property type="entry name" value="SLL1022 PROTEIN"/>
    <property type="match status" value="1"/>
</dbReference>
<dbReference type="InterPro" id="IPR022301">
    <property type="entry name" value="Integral_membrane_YjbE"/>
</dbReference>
<proteinExistence type="inferred from homology"/>
<dbReference type="Proteomes" id="UP001272515">
    <property type="component" value="Unassembled WGS sequence"/>
</dbReference>
<feature type="transmembrane region" description="Helical" evidence="6">
    <location>
        <begin position="70"/>
        <end position="87"/>
    </location>
</feature>
<evidence type="ECO:0000256" key="6">
    <source>
        <dbReference type="SAM" id="Phobius"/>
    </source>
</evidence>
<dbReference type="RefSeq" id="WP_295189734.1">
    <property type="nucleotide sequence ID" value="NZ_JAWJZA010000004.1"/>
</dbReference>
<keyword evidence="5 6" id="KW-0472">Membrane</keyword>
<evidence type="ECO:0000313" key="7">
    <source>
        <dbReference type="EMBL" id="MDV5088237.1"/>
    </source>
</evidence>
<evidence type="ECO:0000256" key="3">
    <source>
        <dbReference type="ARBA" id="ARBA00022692"/>
    </source>
</evidence>
<evidence type="ECO:0000256" key="1">
    <source>
        <dbReference type="ARBA" id="ARBA00004141"/>
    </source>
</evidence>
<feature type="transmembrane region" description="Helical" evidence="6">
    <location>
        <begin position="197"/>
        <end position="217"/>
    </location>
</feature>
<comment type="similarity">
    <text evidence="2">Belongs to the TerC family.</text>
</comment>
<evidence type="ECO:0000256" key="2">
    <source>
        <dbReference type="ARBA" id="ARBA00007511"/>
    </source>
</evidence>